<evidence type="ECO:0000256" key="4">
    <source>
        <dbReference type="ARBA" id="ARBA00022692"/>
    </source>
</evidence>
<evidence type="ECO:0000256" key="3">
    <source>
        <dbReference type="ARBA" id="ARBA00022448"/>
    </source>
</evidence>
<reference evidence="18" key="2">
    <citation type="submission" date="2010-04" db="EMBL/GenBank/DDBJ databases">
        <authorList>
            <person name="Buell R."/>
            <person name="Hamilton J."/>
            <person name="Hostetler J."/>
        </authorList>
    </citation>
    <scope>NUCLEOTIDE SEQUENCE [LARGE SCALE GENOMIC DNA]</scope>
    <source>
        <strain evidence="18">DAOM:BR144</strain>
    </source>
</reference>
<evidence type="ECO:0000313" key="17">
    <source>
        <dbReference type="EnsemblProtists" id="PYU1_T004467"/>
    </source>
</evidence>
<evidence type="ECO:0000256" key="2">
    <source>
        <dbReference type="ARBA" id="ARBA00011738"/>
    </source>
</evidence>
<dbReference type="GO" id="GO:0015149">
    <property type="term" value="F:hexose transmembrane transporter activity"/>
    <property type="evidence" value="ECO:0007669"/>
    <property type="project" value="TreeGrafter"/>
</dbReference>
<dbReference type="EMBL" id="GL376631">
    <property type="status" value="NOT_ANNOTATED_CDS"/>
    <property type="molecule type" value="Genomic_DNA"/>
</dbReference>
<feature type="domain" description="Major facilitator superfamily (MFS) profile" evidence="16">
    <location>
        <begin position="45"/>
        <end position="495"/>
    </location>
</feature>
<dbReference type="EnsemblProtists" id="PYU1_T004467">
    <property type="protein sequence ID" value="PYU1_T004467"/>
    <property type="gene ID" value="PYU1_G004457"/>
</dbReference>
<dbReference type="HOGENOM" id="CLU_001265_30_5_1"/>
<evidence type="ECO:0000256" key="15">
    <source>
        <dbReference type="SAM" id="Phobius"/>
    </source>
</evidence>
<evidence type="ECO:0000256" key="8">
    <source>
        <dbReference type="ARBA" id="ARBA00044648"/>
    </source>
</evidence>
<feature type="transmembrane region" description="Helical" evidence="15">
    <location>
        <begin position="473"/>
        <end position="491"/>
    </location>
</feature>
<sequence length="514" mass="56706">MAFEASSSHQEDDSAFLKIESPVTADVQVDYVNAADETVSKPTWVLYVSVGLGFIHAFQNGWSTGQVNLKTYNNKHTCDARPVEPGTCVMFPGHGTTEWTFLVNAWIVGGMVGTLMSSYPADRLGRRRTLWLNGITMIAAGVVEMTSNNIWQFIVGRFIAGIVSGVATGVTGGYIAEISPPHLRSTLGTCFHLALTTGILVVACTFFFLDTHNGWRYSAAVQVVLGGAFMILAPMFMVESPGWLLAKGRHADAESEIARLYGKDNVAKALTWMQPARTNASTIFFSSKDVEQAKKDTDADNKGLWAIFEPQYRRQLIIAVALCNFHQFSGINAVIFYSSSIFSTAGIKDPRIGTLIVDFMNMFPTFVFSLLAKHVQTRTMLLIGSLTMLVCAVVMTFTLVYGVNWASIIFTAIYVGAFGVSFGPLVWSVTAELFPVTVRASAVSLCMAVMWISKLIVGIGYPYMNDAMGNYSFLPFIAYLVFAFTFMWFMVPETTNKTIDEIQQEFKALREKKK</sequence>
<dbReference type="VEuPathDB" id="FungiDB:PYU1_G004457"/>
<dbReference type="InParanoid" id="K3WHM5"/>
<dbReference type="Pfam" id="PF00083">
    <property type="entry name" value="Sugar_tr"/>
    <property type="match status" value="1"/>
</dbReference>
<keyword evidence="6 15" id="KW-0472">Membrane</keyword>
<dbReference type="OMA" id="RRIQWRF"/>
<comment type="catalytic activity">
    <reaction evidence="11">
        <text>D-glucosamine(out) = D-glucosamine(in)</text>
        <dbReference type="Rhea" id="RHEA:78423"/>
        <dbReference type="ChEBI" id="CHEBI:58723"/>
    </reaction>
    <physiologicalReaction direction="left-to-right" evidence="11">
        <dbReference type="Rhea" id="RHEA:78424"/>
    </physiologicalReaction>
</comment>
<comment type="subcellular location">
    <subcellularLocation>
        <location evidence="1">Membrane</location>
        <topology evidence="1">Multi-pass membrane protein</topology>
    </subcellularLocation>
</comment>
<organism evidence="17 18">
    <name type="scientific">Globisporangium ultimum (strain ATCC 200006 / CBS 805.95 / DAOM BR144)</name>
    <name type="common">Pythium ultimum</name>
    <dbReference type="NCBI Taxonomy" id="431595"/>
    <lineage>
        <taxon>Eukaryota</taxon>
        <taxon>Sar</taxon>
        <taxon>Stramenopiles</taxon>
        <taxon>Oomycota</taxon>
        <taxon>Peronosporomycetes</taxon>
        <taxon>Pythiales</taxon>
        <taxon>Pythiaceae</taxon>
        <taxon>Globisporangium</taxon>
    </lineage>
</organism>
<keyword evidence="5 15" id="KW-1133">Transmembrane helix</keyword>
<feature type="transmembrane region" description="Helical" evidence="15">
    <location>
        <begin position="99"/>
        <end position="118"/>
    </location>
</feature>
<feature type="transmembrane region" description="Helical" evidence="15">
    <location>
        <begin position="379"/>
        <end position="402"/>
    </location>
</feature>
<comment type="catalytic activity">
    <reaction evidence="7">
        <text>D-galactose(in) = D-galactose(out)</text>
        <dbReference type="Rhea" id="RHEA:34915"/>
        <dbReference type="ChEBI" id="CHEBI:4139"/>
    </reaction>
    <physiologicalReaction direction="right-to-left" evidence="7">
        <dbReference type="Rhea" id="RHEA:34917"/>
    </physiologicalReaction>
</comment>
<dbReference type="PROSITE" id="PS50850">
    <property type="entry name" value="MFS"/>
    <property type="match status" value="1"/>
</dbReference>
<evidence type="ECO:0000256" key="13">
    <source>
        <dbReference type="ARBA" id="ARBA00044780"/>
    </source>
</evidence>
<comment type="subunit">
    <text evidence="2">Homodimer.</text>
</comment>
<evidence type="ECO:0000256" key="5">
    <source>
        <dbReference type="ARBA" id="ARBA00022989"/>
    </source>
</evidence>
<dbReference type="Proteomes" id="UP000019132">
    <property type="component" value="Unassembled WGS sequence"/>
</dbReference>
<protein>
    <recommendedName>
        <fullName evidence="13">Hexose transporter 1</fullName>
    </recommendedName>
</protein>
<feature type="transmembrane region" description="Helical" evidence="15">
    <location>
        <begin position="153"/>
        <end position="175"/>
    </location>
</feature>
<comment type="catalytic activity">
    <reaction evidence="12">
        <text>D-fructose(out) = D-fructose(in)</text>
        <dbReference type="Rhea" id="RHEA:60372"/>
        <dbReference type="ChEBI" id="CHEBI:37721"/>
    </reaction>
    <physiologicalReaction direction="left-to-right" evidence="12">
        <dbReference type="Rhea" id="RHEA:60373"/>
    </physiologicalReaction>
</comment>
<reference evidence="17" key="3">
    <citation type="submission" date="2015-02" db="UniProtKB">
        <authorList>
            <consortium name="EnsemblProtists"/>
        </authorList>
    </citation>
    <scope>IDENTIFICATION</scope>
    <source>
        <strain evidence="17">DAOM BR144</strain>
    </source>
</reference>
<feature type="transmembrane region" description="Helical" evidence="15">
    <location>
        <begin position="352"/>
        <end position="372"/>
    </location>
</feature>
<feature type="transmembrane region" description="Helical" evidence="15">
    <location>
        <begin position="187"/>
        <end position="209"/>
    </location>
</feature>
<comment type="catalytic activity">
    <reaction evidence="8">
        <text>D-glucose(out) = D-glucose(in)</text>
        <dbReference type="Rhea" id="RHEA:60376"/>
        <dbReference type="ChEBI" id="CHEBI:4167"/>
    </reaction>
    <physiologicalReaction direction="left-to-right" evidence="8">
        <dbReference type="Rhea" id="RHEA:60377"/>
    </physiologicalReaction>
</comment>
<feature type="transmembrane region" description="Helical" evidence="15">
    <location>
        <begin position="442"/>
        <end position="461"/>
    </location>
</feature>
<evidence type="ECO:0000256" key="12">
    <source>
        <dbReference type="ARBA" id="ARBA00044710"/>
    </source>
</evidence>
<evidence type="ECO:0000259" key="16">
    <source>
        <dbReference type="PROSITE" id="PS50850"/>
    </source>
</evidence>
<keyword evidence="18" id="KW-1185">Reference proteome</keyword>
<dbReference type="InterPro" id="IPR036259">
    <property type="entry name" value="MFS_trans_sf"/>
</dbReference>
<dbReference type="NCBIfam" id="TIGR00879">
    <property type="entry name" value="SP"/>
    <property type="match status" value="1"/>
</dbReference>
<dbReference type="eggNOG" id="KOG0569">
    <property type="taxonomic scope" value="Eukaryota"/>
</dbReference>
<dbReference type="PRINTS" id="PR00171">
    <property type="entry name" value="SUGRTRNSPORT"/>
</dbReference>
<feature type="transmembrane region" description="Helical" evidence="15">
    <location>
        <begin position="408"/>
        <end position="430"/>
    </location>
</feature>
<proteinExistence type="inferred from homology"/>
<dbReference type="STRING" id="431595.K3WHM5"/>
<reference evidence="18" key="1">
    <citation type="journal article" date="2010" name="Genome Biol.">
        <title>Genome sequence of the necrotrophic plant pathogen Pythium ultimum reveals original pathogenicity mechanisms and effector repertoire.</title>
        <authorList>
            <person name="Levesque C.A."/>
            <person name="Brouwer H."/>
            <person name="Cano L."/>
            <person name="Hamilton J.P."/>
            <person name="Holt C."/>
            <person name="Huitema E."/>
            <person name="Raffaele S."/>
            <person name="Robideau G.P."/>
            <person name="Thines M."/>
            <person name="Win J."/>
            <person name="Zerillo M.M."/>
            <person name="Beakes G.W."/>
            <person name="Boore J.L."/>
            <person name="Busam D."/>
            <person name="Dumas B."/>
            <person name="Ferriera S."/>
            <person name="Fuerstenberg S.I."/>
            <person name="Gachon C.M."/>
            <person name="Gaulin E."/>
            <person name="Govers F."/>
            <person name="Grenville-Briggs L."/>
            <person name="Horner N."/>
            <person name="Hostetler J."/>
            <person name="Jiang R.H."/>
            <person name="Johnson J."/>
            <person name="Krajaejun T."/>
            <person name="Lin H."/>
            <person name="Meijer H.J."/>
            <person name="Moore B."/>
            <person name="Morris P."/>
            <person name="Phuntmart V."/>
            <person name="Puiu D."/>
            <person name="Shetty J."/>
            <person name="Stajich J.E."/>
            <person name="Tripathy S."/>
            <person name="Wawra S."/>
            <person name="van West P."/>
            <person name="Whitty B.R."/>
            <person name="Coutinho P.M."/>
            <person name="Henrissat B."/>
            <person name="Martin F."/>
            <person name="Thomas P.D."/>
            <person name="Tyler B.M."/>
            <person name="De Vries R.P."/>
            <person name="Kamoun S."/>
            <person name="Yandell M."/>
            <person name="Tisserat N."/>
            <person name="Buell C.R."/>
        </authorList>
    </citation>
    <scope>NUCLEOTIDE SEQUENCE</scope>
    <source>
        <strain evidence="18">DAOM:BR144</strain>
    </source>
</reference>
<feature type="transmembrane region" description="Helical" evidence="15">
    <location>
        <begin position="316"/>
        <end position="340"/>
    </location>
</feature>
<evidence type="ECO:0000256" key="9">
    <source>
        <dbReference type="ARBA" id="ARBA00044656"/>
    </source>
</evidence>
<dbReference type="GO" id="GO:0016020">
    <property type="term" value="C:membrane"/>
    <property type="evidence" value="ECO:0007669"/>
    <property type="project" value="UniProtKB-SubCell"/>
</dbReference>
<name>K3WHM5_GLOUD</name>
<dbReference type="InterPro" id="IPR020846">
    <property type="entry name" value="MFS_dom"/>
</dbReference>
<evidence type="ECO:0000256" key="14">
    <source>
        <dbReference type="RuleBase" id="RU003346"/>
    </source>
</evidence>
<comment type="catalytic activity">
    <reaction evidence="10">
        <text>D-mannose(out) = D-mannose(in)</text>
        <dbReference type="Rhea" id="RHEA:78391"/>
        <dbReference type="ChEBI" id="CHEBI:4208"/>
    </reaction>
    <physiologicalReaction direction="left-to-right" evidence="10">
        <dbReference type="Rhea" id="RHEA:78392"/>
    </physiologicalReaction>
</comment>
<dbReference type="InterPro" id="IPR045263">
    <property type="entry name" value="GLUT"/>
</dbReference>
<comment type="similarity">
    <text evidence="14">Belongs to the major facilitator superfamily. Sugar transporter (TC 2.A.1.1) family.</text>
</comment>
<evidence type="ECO:0000256" key="7">
    <source>
        <dbReference type="ARBA" id="ARBA00044637"/>
    </source>
</evidence>
<evidence type="ECO:0000256" key="11">
    <source>
        <dbReference type="ARBA" id="ARBA00044668"/>
    </source>
</evidence>
<dbReference type="PROSITE" id="PS00216">
    <property type="entry name" value="SUGAR_TRANSPORT_1"/>
    <property type="match status" value="1"/>
</dbReference>
<feature type="transmembrane region" description="Helical" evidence="15">
    <location>
        <begin position="215"/>
        <end position="238"/>
    </location>
</feature>
<evidence type="ECO:0000256" key="10">
    <source>
        <dbReference type="ARBA" id="ARBA00044662"/>
    </source>
</evidence>
<evidence type="ECO:0000256" key="1">
    <source>
        <dbReference type="ARBA" id="ARBA00004141"/>
    </source>
</evidence>
<dbReference type="SUPFAM" id="SSF103473">
    <property type="entry name" value="MFS general substrate transporter"/>
    <property type="match status" value="1"/>
</dbReference>
<accession>K3WHM5</accession>
<dbReference type="InterPro" id="IPR005828">
    <property type="entry name" value="MFS_sugar_transport-like"/>
</dbReference>
<evidence type="ECO:0000256" key="6">
    <source>
        <dbReference type="ARBA" id="ARBA00023136"/>
    </source>
</evidence>
<keyword evidence="4 15" id="KW-0812">Transmembrane</keyword>
<dbReference type="AlphaFoldDB" id="K3WHM5"/>
<keyword evidence="3 14" id="KW-0813">Transport</keyword>
<comment type="catalytic activity">
    <reaction evidence="9">
        <text>D-xylose(out) = D-xylose(in)</text>
        <dbReference type="Rhea" id="RHEA:78427"/>
        <dbReference type="ChEBI" id="CHEBI:53455"/>
    </reaction>
    <physiologicalReaction direction="left-to-right" evidence="9">
        <dbReference type="Rhea" id="RHEA:78428"/>
    </physiologicalReaction>
</comment>
<dbReference type="PANTHER" id="PTHR23503:SF8">
    <property type="entry name" value="FACILITATED GLUCOSE TRANSPORTER PROTEIN 1"/>
    <property type="match status" value="1"/>
</dbReference>
<dbReference type="InterPro" id="IPR003663">
    <property type="entry name" value="Sugar/inositol_transpt"/>
</dbReference>
<dbReference type="PANTHER" id="PTHR23503">
    <property type="entry name" value="SOLUTE CARRIER FAMILY 2"/>
    <property type="match status" value="1"/>
</dbReference>
<dbReference type="InterPro" id="IPR005829">
    <property type="entry name" value="Sugar_transporter_CS"/>
</dbReference>
<evidence type="ECO:0000313" key="18">
    <source>
        <dbReference type="Proteomes" id="UP000019132"/>
    </source>
</evidence>
<dbReference type="Gene3D" id="1.20.1250.20">
    <property type="entry name" value="MFS general substrate transporter like domains"/>
    <property type="match status" value="1"/>
</dbReference>